<accession>A0A653BRN3</accession>
<sequence length="30" mass="3915">MRLILLQTREWCRLRYLSNLTRTRKRKRRP</sequence>
<dbReference type="Proteomes" id="UP000410492">
    <property type="component" value="Unassembled WGS sequence"/>
</dbReference>
<name>A0A653BRN3_CALMS</name>
<evidence type="ECO:0000313" key="1">
    <source>
        <dbReference type="EMBL" id="VEN37976.1"/>
    </source>
</evidence>
<dbReference type="AlphaFoldDB" id="A0A653BRN3"/>
<gene>
    <name evidence="1" type="ORF">CALMAC_LOCUS3020</name>
</gene>
<reference evidence="1 2" key="1">
    <citation type="submission" date="2019-01" db="EMBL/GenBank/DDBJ databases">
        <authorList>
            <person name="Sayadi A."/>
        </authorList>
    </citation>
    <scope>NUCLEOTIDE SEQUENCE [LARGE SCALE GENOMIC DNA]</scope>
</reference>
<protein>
    <submittedName>
        <fullName evidence="1">Uncharacterized protein</fullName>
    </submittedName>
</protein>
<dbReference type="EMBL" id="CAACVG010003948">
    <property type="protein sequence ID" value="VEN37976.1"/>
    <property type="molecule type" value="Genomic_DNA"/>
</dbReference>
<dbReference type="OrthoDB" id="6608749at2759"/>
<feature type="non-terminal residue" evidence="1">
    <location>
        <position position="30"/>
    </location>
</feature>
<organism evidence="1 2">
    <name type="scientific">Callosobruchus maculatus</name>
    <name type="common">Southern cowpea weevil</name>
    <name type="synonym">Pulse bruchid</name>
    <dbReference type="NCBI Taxonomy" id="64391"/>
    <lineage>
        <taxon>Eukaryota</taxon>
        <taxon>Metazoa</taxon>
        <taxon>Ecdysozoa</taxon>
        <taxon>Arthropoda</taxon>
        <taxon>Hexapoda</taxon>
        <taxon>Insecta</taxon>
        <taxon>Pterygota</taxon>
        <taxon>Neoptera</taxon>
        <taxon>Endopterygota</taxon>
        <taxon>Coleoptera</taxon>
        <taxon>Polyphaga</taxon>
        <taxon>Cucujiformia</taxon>
        <taxon>Chrysomeloidea</taxon>
        <taxon>Chrysomelidae</taxon>
        <taxon>Bruchinae</taxon>
        <taxon>Bruchini</taxon>
        <taxon>Callosobruchus</taxon>
    </lineage>
</organism>
<evidence type="ECO:0000313" key="2">
    <source>
        <dbReference type="Proteomes" id="UP000410492"/>
    </source>
</evidence>
<proteinExistence type="predicted"/>
<keyword evidence="2" id="KW-1185">Reference proteome</keyword>